<evidence type="ECO:0000256" key="1">
    <source>
        <dbReference type="SAM" id="MobiDB-lite"/>
    </source>
</evidence>
<feature type="region of interest" description="Disordered" evidence="1">
    <location>
        <begin position="17"/>
        <end position="39"/>
    </location>
</feature>
<keyword evidence="3" id="KW-1185">Reference proteome</keyword>
<reference evidence="2 3" key="1">
    <citation type="submission" date="2019-12" db="EMBL/GenBank/DDBJ databases">
        <authorList>
            <person name="Alioto T."/>
            <person name="Alioto T."/>
            <person name="Gomez Garrido J."/>
        </authorList>
    </citation>
    <scope>NUCLEOTIDE SEQUENCE [LARGE SCALE GENOMIC DNA]</scope>
</reference>
<dbReference type="AlphaFoldDB" id="A0A8S0STQ2"/>
<gene>
    <name evidence="2" type="ORF">OLEA9_A089249</name>
</gene>
<dbReference type="Proteomes" id="UP000594638">
    <property type="component" value="Unassembled WGS sequence"/>
</dbReference>
<accession>A0A8S0STQ2</accession>
<comment type="caution">
    <text evidence="2">The sequence shown here is derived from an EMBL/GenBank/DDBJ whole genome shotgun (WGS) entry which is preliminary data.</text>
</comment>
<name>A0A8S0STQ2_OLEEU</name>
<evidence type="ECO:0000313" key="3">
    <source>
        <dbReference type="Proteomes" id="UP000594638"/>
    </source>
</evidence>
<protein>
    <submittedName>
        <fullName evidence="2">Uncharacterized protein</fullName>
    </submittedName>
</protein>
<evidence type="ECO:0000313" key="2">
    <source>
        <dbReference type="EMBL" id="CAA2996013.1"/>
    </source>
</evidence>
<dbReference type="Gramene" id="OE9A089249T1">
    <property type="protein sequence ID" value="OE9A089249C1"/>
    <property type="gene ID" value="OE9A089249"/>
</dbReference>
<dbReference type="EMBL" id="CACTIH010005515">
    <property type="protein sequence ID" value="CAA2996013.1"/>
    <property type="molecule type" value="Genomic_DNA"/>
</dbReference>
<proteinExistence type="predicted"/>
<organism evidence="2 3">
    <name type="scientific">Olea europaea subsp. europaea</name>
    <dbReference type="NCBI Taxonomy" id="158383"/>
    <lineage>
        <taxon>Eukaryota</taxon>
        <taxon>Viridiplantae</taxon>
        <taxon>Streptophyta</taxon>
        <taxon>Embryophyta</taxon>
        <taxon>Tracheophyta</taxon>
        <taxon>Spermatophyta</taxon>
        <taxon>Magnoliopsida</taxon>
        <taxon>eudicotyledons</taxon>
        <taxon>Gunneridae</taxon>
        <taxon>Pentapetalae</taxon>
        <taxon>asterids</taxon>
        <taxon>lamiids</taxon>
        <taxon>Lamiales</taxon>
        <taxon>Oleaceae</taxon>
        <taxon>Oleeae</taxon>
        <taxon>Olea</taxon>
    </lineage>
</organism>
<feature type="compositionally biased region" description="Polar residues" evidence="1">
    <location>
        <begin position="22"/>
        <end position="39"/>
    </location>
</feature>
<sequence length="74" mass="7982">MDNLVFGLSCKPAHQPEWEAVSGSSPAASIKNPSNRTATDNRQPVILRHSGPTERECAALEPDSCTGMWLGFGR</sequence>